<dbReference type="EMBL" id="LVJN01000015">
    <property type="protein sequence ID" value="OSM07255.1"/>
    <property type="molecule type" value="Genomic_DNA"/>
</dbReference>
<dbReference type="Pfam" id="PF00023">
    <property type="entry name" value="Ank"/>
    <property type="match status" value="1"/>
</dbReference>
<sequence length="120" mass="13091">METLLQYGARVDMAMPILEEWDEGVDGFYPIHMAASSKKMAQSAQAIQILVDAGADINQERVKFHGTPLTIAIDIGNIHAVRKLWALAKIQNKKLRAGGTLKFSKRGENPEMAILGSGSV</sequence>
<dbReference type="Proteomes" id="UP000194003">
    <property type="component" value="Unassembled WGS sequence"/>
</dbReference>
<name>A0A1Y2KBR9_9PROT</name>
<dbReference type="AlphaFoldDB" id="A0A1Y2KBR9"/>
<dbReference type="PROSITE" id="PS50297">
    <property type="entry name" value="ANK_REP_REGION"/>
    <property type="match status" value="1"/>
</dbReference>
<gene>
    <name evidence="2" type="ORF">MAIT1_05102</name>
</gene>
<dbReference type="InterPro" id="IPR002110">
    <property type="entry name" value="Ankyrin_rpt"/>
</dbReference>
<dbReference type="PROSITE" id="PS50088">
    <property type="entry name" value="ANK_REPEAT"/>
    <property type="match status" value="1"/>
</dbReference>
<proteinExistence type="predicted"/>
<protein>
    <submittedName>
        <fullName evidence="2">Uncharacterized protein</fullName>
    </submittedName>
</protein>
<comment type="caution">
    <text evidence="2">The sequence shown here is derived from an EMBL/GenBank/DDBJ whole genome shotgun (WGS) entry which is preliminary data.</text>
</comment>
<dbReference type="SUPFAM" id="SSF48403">
    <property type="entry name" value="Ankyrin repeat"/>
    <property type="match status" value="1"/>
</dbReference>
<reference evidence="2 3" key="1">
    <citation type="journal article" date="2016" name="BMC Genomics">
        <title>Combined genomic and structural analyses of a cultured magnetotactic bacterium reveals its niche adaptation to a dynamic environment.</title>
        <authorList>
            <person name="Araujo A.C."/>
            <person name="Morillo V."/>
            <person name="Cypriano J."/>
            <person name="Teixeira L.C."/>
            <person name="Leao P."/>
            <person name="Lyra S."/>
            <person name="Almeida L.G."/>
            <person name="Bazylinski D.A."/>
            <person name="Vasconcellos A.T."/>
            <person name="Abreu F."/>
            <person name="Lins U."/>
        </authorList>
    </citation>
    <scope>NUCLEOTIDE SEQUENCE [LARGE SCALE GENOMIC DNA]</scope>
    <source>
        <strain evidence="2 3">IT-1</strain>
    </source>
</reference>
<keyword evidence="1" id="KW-0040">ANK repeat</keyword>
<accession>A0A1Y2KBR9</accession>
<feature type="repeat" description="ANK" evidence="1">
    <location>
        <begin position="26"/>
        <end position="62"/>
    </location>
</feature>
<dbReference type="Gene3D" id="1.25.40.20">
    <property type="entry name" value="Ankyrin repeat-containing domain"/>
    <property type="match status" value="1"/>
</dbReference>
<organism evidence="2 3">
    <name type="scientific">Magnetofaba australis IT-1</name>
    <dbReference type="NCBI Taxonomy" id="1434232"/>
    <lineage>
        <taxon>Bacteria</taxon>
        <taxon>Pseudomonadati</taxon>
        <taxon>Pseudomonadota</taxon>
        <taxon>Magnetococcia</taxon>
        <taxon>Magnetococcales</taxon>
        <taxon>Magnetococcaceae</taxon>
        <taxon>Magnetofaba</taxon>
    </lineage>
</organism>
<evidence type="ECO:0000256" key="1">
    <source>
        <dbReference type="PROSITE-ProRule" id="PRU00023"/>
    </source>
</evidence>
<keyword evidence="3" id="KW-1185">Reference proteome</keyword>
<evidence type="ECO:0000313" key="3">
    <source>
        <dbReference type="Proteomes" id="UP000194003"/>
    </source>
</evidence>
<dbReference type="InterPro" id="IPR036770">
    <property type="entry name" value="Ankyrin_rpt-contain_sf"/>
</dbReference>
<evidence type="ECO:0000313" key="2">
    <source>
        <dbReference type="EMBL" id="OSM07255.1"/>
    </source>
</evidence>